<dbReference type="Proteomes" id="UP000239001">
    <property type="component" value="Unassembled WGS sequence"/>
</dbReference>
<accession>A0A2T1LR42</accession>
<dbReference type="AlphaFoldDB" id="A0A2T1LR42"/>
<name>A0A2T1LR42_9CHRO</name>
<dbReference type="OrthoDB" id="431395at2"/>
<reference evidence="1 2" key="2">
    <citation type="submission" date="2018-03" db="EMBL/GenBank/DDBJ databases">
        <authorList>
            <person name="Keele B.F."/>
        </authorList>
    </citation>
    <scope>NUCLEOTIDE SEQUENCE [LARGE SCALE GENOMIC DNA]</scope>
    <source>
        <strain evidence="1 2">CCALA 016</strain>
    </source>
</reference>
<protein>
    <submittedName>
        <fullName evidence="1">Uncharacterized protein</fullName>
    </submittedName>
</protein>
<evidence type="ECO:0000313" key="1">
    <source>
        <dbReference type="EMBL" id="PSF30024.1"/>
    </source>
</evidence>
<dbReference type="EMBL" id="PXOH01000060">
    <property type="protein sequence ID" value="PSF30024.1"/>
    <property type="molecule type" value="Genomic_DNA"/>
</dbReference>
<sequence length="79" mass="9440">MTYEIYGEIAQEEYFRTEADAALDEETERVADMNSLGESDGRRHKLPQHPEQFIYWQGYCDGLQQFWYKKLKLSMPDEI</sequence>
<organism evidence="1 2">
    <name type="scientific">Aphanothece hegewaldii CCALA 016</name>
    <dbReference type="NCBI Taxonomy" id="2107694"/>
    <lineage>
        <taxon>Bacteria</taxon>
        <taxon>Bacillati</taxon>
        <taxon>Cyanobacteriota</taxon>
        <taxon>Cyanophyceae</taxon>
        <taxon>Oscillatoriophycideae</taxon>
        <taxon>Chroococcales</taxon>
        <taxon>Aphanothecaceae</taxon>
        <taxon>Aphanothece</taxon>
    </lineage>
</organism>
<reference evidence="1 2" key="1">
    <citation type="submission" date="2018-03" db="EMBL/GenBank/DDBJ databases">
        <title>The ancient ancestry and fast evolution of plastids.</title>
        <authorList>
            <person name="Moore K.R."/>
            <person name="Magnabosco C."/>
            <person name="Momper L."/>
            <person name="Gold D.A."/>
            <person name="Bosak T."/>
            <person name="Fournier G.P."/>
        </authorList>
    </citation>
    <scope>NUCLEOTIDE SEQUENCE [LARGE SCALE GENOMIC DNA]</scope>
    <source>
        <strain evidence="1 2">CCALA 016</strain>
    </source>
</reference>
<proteinExistence type="predicted"/>
<keyword evidence="2" id="KW-1185">Reference proteome</keyword>
<dbReference type="RefSeq" id="WP_106459467.1">
    <property type="nucleotide sequence ID" value="NZ_PXOH01000060.1"/>
</dbReference>
<gene>
    <name evidence="1" type="ORF">C7H19_24160</name>
</gene>
<evidence type="ECO:0000313" key="2">
    <source>
        <dbReference type="Proteomes" id="UP000239001"/>
    </source>
</evidence>
<comment type="caution">
    <text evidence="1">The sequence shown here is derived from an EMBL/GenBank/DDBJ whole genome shotgun (WGS) entry which is preliminary data.</text>
</comment>